<name>A0A0C2DE21_9BILA</name>
<evidence type="ECO:0000313" key="2">
    <source>
        <dbReference type="Proteomes" id="UP000054047"/>
    </source>
</evidence>
<sequence>MYADDIKIYAAYNDLNEEEIHSALLEAVHKMMDWARNSPAYDYNLNGVGLQRKDIVKDLDVKVETQPHIENFELRPAH</sequence>
<dbReference type="EMBL" id="KN726447">
    <property type="protein sequence ID" value="KIH68183.1"/>
    <property type="molecule type" value="Genomic_DNA"/>
</dbReference>
<accession>A0A0C2DE21</accession>
<gene>
    <name evidence="1" type="ORF">ANCDUO_01485</name>
</gene>
<dbReference type="AlphaFoldDB" id="A0A0C2DE21"/>
<reference evidence="1 2" key="1">
    <citation type="submission" date="2013-12" db="EMBL/GenBank/DDBJ databases">
        <title>Draft genome of the parsitic nematode Ancylostoma duodenale.</title>
        <authorList>
            <person name="Mitreva M."/>
        </authorList>
    </citation>
    <scope>NUCLEOTIDE SEQUENCE [LARGE SCALE GENOMIC DNA]</scope>
    <source>
        <strain evidence="1 2">Zhejiang</strain>
    </source>
</reference>
<dbReference type="Proteomes" id="UP000054047">
    <property type="component" value="Unassembled WGS sequence"/>
</dbReference>
<proteinExistence type="predicted"/>
<dbReference type="OrthoDB" id="5865536at2759"/>
<keyword evidence="2" id="KW-1185">Reference proteome</keyword>
<organism evidence="1 2">
    <name type="scientific">Ancylostoma duodenale</name>
    <dbReference type="NCBI Taxonomy" id="51022"/>
    <lineage>
        <taxon>Eukaryota</taxon>
        <taxon>Metazoa</taxon>
        <taxon>Ecdysozoa</taxon>
        <taxon>Nematoda</taxon>
        <taxon>Chromadorea</taxon>
        <taxon>Rhabditida</taxon>
        <taxon>Rhabditina</taxon>
        <taxon>Rhabditomorpha</taxon>
        <taxon>Strongyloidea</taxon>
        <taxon>Ancylostomatidae</taxon>
        <taxon>Ancylostomatinae</taxon>
        <taxon>Ancylostoma</taxon>
    </lineage>
</organism>
<protein>
    <submittedName>
        <fullName evidence="1">Uncharacterized protein</fullName>
    </submittedName>
</protein>
<evidence type="ECO:0000313" key="1">
    <source>
        <dbReference type="EMBL" id="KIH68183.1"/>
    </source>
</evidence>